<dbReference type="InterPro" id="IPR003708">
    <property type="entry name" value="SecB"/>
</dbReference>
<gene>
    <name evidence="2" type="ORF">Clopa_1799</name>
</gene>
<dbReference type="GO" id="GO:0051082">
    <property type="term" value="F:unfolded protein binding"/>
    <property type="evidence" value="ECO:0007669"/>
    <property type="project" value="InterPro"/>
</dbReference>
<dbReference type="RefSeq" id="WP_015615025.1">
    <property type="nucleotide sequence ID" value="NC_021182.1"/>
</dbReference>
<dbReference type="HOGENOM" id="CLU_136678_1_0_9"/>
<protein>
    <submittedName>
        <fullName evidence="2">Preprotein translocase subunit SecB</fullName>
    </submittedName>
</protein>
<sequence length="145" mass="16893">MADINSTLRFNNYIVENIEFNTNYNYSGEDKKINFSIDNQCDFEENNFILHLGITIFPEAEKNDYPFTMKVRIVGLFEVDSQEDEKNKVYFAEKNSIAILFPYLRALISVYSSNANIGTVILPPINVLKYLEDKKNNKRQKEKGM</sequence>
<keyword evidence="3" id="KW-1185">Reference proteome</keyword>
<dbReference type="AlphaFoldDB" id="R4K0U1"/>
<comment type="similarity">
    <text evidence="1">Belongs to the SecB family.</text>
</comment>
<dbReference type="GO" id="GO:0015031">
    <property type="term" value="P:protein transport"/>
    <property type="evidence" value="ECO:0007669"/>
    <property type="project" value="InterPro"/>
</dbReference>
<reference evidence="2 3" key="1">
    <citation type="submission" date="2012-01" db="EMBL/GenBank/DDBJ databases">
        <title>Complete sequence of chromosome of Clostridium pasteurianum BC1.</title>
        <authorList>
            <consortium name="US DOE Joint Genome Institute"/>
            <person name="Lucas S."/>
            <person name="Han J."/>
            <person name="Lapidus A."/>
            <person name="Cheng J.-F."/>
            <person name="Goodwin L."/>
            <person name="Pitluck S."/>
            <person name="Peters L."/>
            <person name="Mikhailova N."/>
            <person name="Teshima H."/>
            <person name="Detter J.C."/>
            <person name="Han C."/>
            <person name="Tapia R."/>
            <person name="Land M."/>
            <person name="Hauser L."/>
            <person name="Kyrpides N."/>
            <person name="Ivanova N."/>
            <person name="Pagani I."/>
            <person name="Dunn J."/>
            <person name="Taghavi S."/>
            <person name="Francis A."/>
            <person name="van der Lelie D."/>
            <person name="Woyke T."/>
        </authorList>
    </citation>
    <scope>NUCLEOTIDE SEQUENCE [LARGE SCALE GENOMIC DNA]</scope>
    <source>
        <strain evidence="2 3">BC1</strain>
    </source>
</reference>
<dbReference type="OrthoDB" id="1699164at2"/>
<proteinExistence type="inferred from homology"/>
<dbReference type="PANTHER" id="PTHR36918:SF1">
    <property type="entry name" value="PROTEIN-EXPORT PROTEIN SECB"/>
    <property type="match status" value="1"/>
</dbReference>
<evidence type="ECO:0000313" key="3">
    <source>
        <dbReference type="Proteomes" id="UP000013523"/>
    </source>
</evidence>
<evidence type="ECO:0000256" key="1">
    <source>
        <dbReference type="ARBA" id="ARBA00009990"/>
    </source>
</evidence>
<accession>R4K0U1</accession>
<dbReference type="Gene3D" id="3.10.420.10">
    <property type="entry name" value="SecB-like"/>
    <property type="match status" value="1"/>
</dbReference>
<organism evidence="2 3">
    <name type="scientific">Clostridium pasteurianum BC1</name>
    <dbReference type="NCBI Taxonomy" id="86416"/>
    <lineage>
        <taxon>Bacteria</taxon>
        <taxon>Bacillati</taxon>
        <taxon>Bacillota</taxon>
        <taxon>Clostridia</taxon>
        <taxon>Eubacteriales</taxon>
        <taxon>Clostridiaceae</taxon>
        <taxon>Clostridium</taxon>
    </lineage>
</organism>
<dbReference type="STRING" id="86416.Clopa_1799"/>
<name>R4K0U1_CLOPA</name>
<dbReference type="eggNOG" id="COG1952">
    <property type="taxonomic scope" value="Bacteria"/>
</dbReference>
<dbReference type="Proteomes" id="UP000013523">
    <property type="component" value="Chromosome"/>
</dbReference>
<dbReference type="PANTHER" id="PTHR36918">
    <property type="match status" value="1"/>
</dbReference>
<dbReference type="PATRIC" id="fig|86416.3.peg.1775"/>
<dbReference type="GO" id="GO:0051262">
    <property type="term" value="P:protein tetramerization"/>
    <property type="evidence" value="ECO:0007669"/>
    <property type="project" value="InterPro"/>
</dbReference>
<dbReference type="InterPro" id="IPR035958">
    <property type="entry name" value="SecB-like_sf"/>
</dbReference>
<dbReference type="EMBL" id="CP003261">
    <property type="protein sequence ID" value="AGK96707.1"/>
    <property type="molecule type" value="Genomic_DNA"/>
</dbReference>
<evidence type="ECO:0000313" key="2">
    <source>
        <dbReference type="EMBL" id="AGK96707.1"/>
    </source>
</evidence>
<dbReference type="SUPFAM" id="SSF54611">
    <property type="entry name" value="SecB-like"/>
    <property type="match status" value="1"/>
</dbReference>
<dbReference type="Pfam" id="PF02556">
    <property type="entry name" value="SecB"/>
    <property type="match status" value="1"/>
</dbReference>
<dbReference type="KEGG" id="cpas:Clopa_1799"/>